<dbReference type="Proteomes" id="UP000182444">
    <property type="component" value="Chromosome 1D"/>
</dbReference>
<gene>
    <name evidence="1" type="ORF">YALI1_D05973g</name>
</gene>
<sequence>MFGFFVRENGEDKDDSVLLLDCTLTALLFPSNNQWSMATVSYCTYKGAHEVPNLYSYRDSRNIYSFPPCACIFVLQGCTFQLQDVSVHSRAPARALNASSVIIRLVPSRQAIKPSSCQAVKR</sequence>
<name>A0A1D8ND87_YARLL</name>
<dbReference type="AlphaFoldDB" id="A0A1D8ND87"/>
<dbReference type="RefSeq" id="XP_068138708.1">
    <property type="nucleotide sequence ID" value="XM_068282607.1"/>
</dbReference>
<organism evidence="1 2">
    <name type="scientific">Yarrowia lipolytica</name>
    <name type="common">Candida lipolytica</name>
    <dbReference type="NCBI Taxonomy" id="4952"/>
    <lineage>
        <taxon>Eukaryota</taxon>
        <taxon>Fungi</taxon>
        <taxon>Dikarya</taxon>
        <taxon>Ascomycota</taxon>
        <taxon>Saccharomycotina</taxon>
        <taxon>Dipodascomycetes</taxon>
        <taxon>Dipodascales</taxon>
        <taxon>Dipodascales incertae sedis</taxon>
        <taxon>Yarrowia</taxon>
    </lineage>
</organism>
<accession>A0A1D8ND87</accession>
<dbReference type="EMBL" id="CP017556">
    <property type="protein sequence ID" value="AOW03585.1"/>
    <property type="molecule type" value="Genomic_DNA"/>
</dbReference>
<dbReference type="VEuPathDB" id="FungiDB:YALI1_D05973g"/>
<proteinExistence type="predicted"/>
<evidence type="ECO:0000313" key="1">
    <source>
        <dbReference type="EMBL" id="AOW03585.1"/>
    </source>
</evidence>
<evidence type="ECO:0000313" key="2">
    <source>
        <dbReference type="Proteomes" id="UP000182444"/>
    </source>
</evidence>
<protein>
    <submittedName>
        <fullName evidence="1">Uncharacterized protein</fullName>
    </submittedName>
</protein>
<dbReference type="GeneID" id="94583222"/>
<reference evidence="1 2" key="1">
    <citation type="journal article" date="2016" name="PLoS ONE">
        <title>Sequence Assembly of Yarrowia lipolytica Strain W29/CLIB89 Shows Transposable Element Diversity.</title>
        <authorList>
            <person name="Magnan C."/>
            <person name="Yu J."/>
            <person name="Chang I."/>
            <person name="Jahn E."/>
            <person name="Kanomata Y."/>
            <person name="Wu J."/>
            <person name="Zeller M."/>
            <person name="Oakes M."/>
            <person name="Baldi P."/>
            <person name="Sandmeyer S."/>
        </authorList>
    </citation>
    <scope>NUCLEOTIDE SEQUENCE [LARGE SCALE GENOMIC DNA]</scope>
    <source>
        <strain evidence="2">CLIB89(W29)</strain>
    </source>
</reference>